<evidence type="ECO:0000256" key="11">
    <source>
        <dbReference type="ARBA" id="ARBA00023136"/>
    </source>
</evidence>
<evidence type="ECO:0000313" key="14">
    <source>
        <dbReference type="Proteomes" id="UP000324629"/>
    </source>
</evidence>
<evidence type="ECO:0000256" key="7">
    <source>
        <dbReference type="ARBA" id="ARBA00022927"/>
    </source>
</evidence>
<keyword evidence="4" id="KW-0813">Transport</keyword>
<evidence type="ECO:0000256" key="12">
    <source>
        <dbReference type="SAM" id="Phobius"/>
    </source>
</evidence>
<feature type="transmembrane region" description="Helical" evidence="12">
    <location>
        <begin position="154"/>
        <end position="187"/>
    </location>
</feature>
<evidence type="ECO:0000313" key="13">
    <source>
        <dbReference type="EMBL" id="KAA3674580.1"/>
    </source>
</evidence>
<name>A0A5J4NGL3_9TREM</name>
<dbReference type="PANTHER" id="PTHR10485">
    <property type="entry name" value="MITOCHONDRIAL IMPORT INNER MEMBRANE TRANSLOCASE SUBUNIT TIM-17"/>
    <property type="match status" value="1"/>
</dbReference>
<reference evidence="13 14" key="1">
    <citation type="journal article" date="2019" name="Gigascience">
        <title>Whole-genome sequence of the oriental lung fluke Paragonimus westermani.</title>
        <authorList>
            <person name="Oey H."/>
            <person name="Zakrzewski M."/>
            <person name="Narain K."/>
            <person name="Devi K.R."/>
            <person name="Agatsuma T."/>
            <person name="Nawaratna S."/>
            <person name="Gobert G.N."/>
            <person name="Jones M.K."/>
            <person name="Ragan M.A."/>
            <person name="McManus D.P."/>
            <person name="Krause L."/>
        </authorList>
    </citation>
    <scope>NUCLEOTIDE SEQUENCE [LARGE SCALE GENOMIC DNA]</scope>
    <source>
        <strain evidence="13 14">IND2009</strain>
    </source>
</reference>
<proteinExistence type="inferred from homology"/>
<sequence length="302" mass="32021">MLLASNPLFCVTLVHFFSPFRIVSDCGAAFAMGTIGGSIVHSYKGYRNAPSGFTRKLASAMVNSRQRAPLVGGAFAIWGGMFTAVDCTLVFARQKEDPWNSITSGAITGAVLAVRHGPAAMVGQAVVGGVILAIIEGMGIMMNRFAPMLMQSSVLRVALCGVFILSSLNLFGLPTNLVVLPLIALLLHRCDFPLVTTKVGTLFLLTSHSAVSFFLVFTSPAVSVDIFCVGPQYVLYMKNPLPKTSQMQVVQIPVAVAVAAVDLTFSICSVPVPLLPLKQVLLPTPTLRIAPRAASCFNSSDS</sequence>
<feature type="transmembrane region" description="Helical" evidence="12">
    <location>
        <begin position="70"/>
        <end position="92"/>
    </location>
</feature>
<keyword evidence="7" id="KW-0653">Protein transport</keyword>
<feature type="transmembrane region" description="Helical" evidence="12">
    <location>
        <begin position="207"/>
        <end position="228"/>
    </location>
</feature>
<dbReference type="PANTHER" id="PTHR10485:SF0">
    <property type="entry name" value="AT05822P-RELATED"/>
    <property type="match status" value="1"/>
</dbReference>
<dbReference type="Pfam" id="PF02466">
    <property type="entry name" value="Tim17"/>
    <property type="match status" value="1"/>
</dbReference>
<evidence type="ECO:0000256" key="10">
    <source>
        <dbReference type="ARBA" id="ARBA00023128"/>
    </source>
</evidence>
<evidence type="ECO:0000256" key="3">
    <source>
        <dbReference type="ARBA" id="ARBA00008444"/>
    </source>
</evidence>
<evidence type="ECO:0000256" key="6">
    <source>
        <dbReference type="ARBA" id="ARBA00022792"/>
    </source>
</evidence>
<dbReference type="GO" id="GO:0005744">
    <property type="term" value="C:TIM23 mitochondrial import inner membrane translocase complex"/>
    <property type="evidence" value="ECO:0007669"/>
    <property type="project" value="TreeGrafter"/>
</dbReference>
<feature type="transmembrane region" description="Helical" evidence="12">
    <location>
        <begin position="249"/>
        <end position="272"/>
    </location>
</feature>
<keyword evidence="8 12" id="KW-1133">Transmembrane helix</keyword>
<comment type="caution">
    <text evidence="13">The sequence shown here is derived from an EMBL/GenBank/DDBJ whole genome shotgun (WGS) entry which is preliminary data.</text>
</comment>
<evidence type="ECO:0000256" key="8">
    <source>
        <dbReference type="ARBA" id="ARBA00022989"/>
    </source>
</evidence>
<keyword evidence="10" id="KW-0496">Mitochondrion</keyword>
<keyword evidence="9" id="KW-0811">Translocation</keyword>
<evidence type="ECO:0000256" key="4">
    <source>
        <dbReference type="ARBA" id="ARBA00022448"/>
    </source>
</evidence>
<comment type="subcellular location">
    <subcellularLocation>
        <location evidence="2">Mitochondrion inner membrane</location>
        <topology evidence="2">Multi-pass membrane protein</topology>
    </subcellularLocation>
</comment>
<comment type="function">
    <text evidence="1">Essential component of the TIM23 complex, a complex that mediates the translocation of transit peptide-containing proteins across the mitochondrial inner membrane.</text>
</comment>
<keyword evidence="14" id="KW-1185">Reference proteome</keyword>
<keyword evidence="5 12" id="KW-0812">Transmembrane</keyword>
<dbReference type="GO" id="GO:0008320">
    <property type="term" value="F:protein transmembrane transporter activity"/>
    <property type="evidence" value="ECO:0007669"/>
    <property type="project" value="TreeGrafter"/>
</dbReference>
<keyword evidence="11 12" id="KW-0472">Membrane</keyword>
<evidence type="ECO:0000256" key="5">
    <source>
        <dbReference type="ARBA" id="ARBA00022692"/>
    </source>
</evidence>
<dbReference type="Proteomes" id="UP000324629">
    <property type="component" value="Unassembled WGS sequence"/>
</dbReference>
<organism evidence="13 14">
    <name type="scientific">Paragonimus westermani</name>
    <dbReference type="NCBI Taxonomy" id="34504"/>
    <lineage>
        <taxon>Eukaryota</taxon>
        <taxon>Metazoa</taxon>
        <taxon>Spiralia</taxon>
        <taxon>Lophotrochozoa</taxon>
        <taxon>Platyhelminthes</taxon>
        <taxon>Trematoda</taxon>
        <taxon>Digenea</taxon>
        <taxon>Plagiorchiida</taxon>
        <taxon>Troglotremata</taxon>
        <taxon>Troglotrematidae</taxon>
        <taxon>Paragonimus</taxon>
    </lineage>
</organism>
<evidence type="ECO:0000256" key="1">
    <source>
        <dbReference type="ARBA" id="ARBA00002959"/>
    </source>
</evidence>
<keyword evidence="6" id="KW-0999">Mitochondrion inner membrane</keyword>
<protein>
    <submittedName>
        <fullName evidence="13">Mitochondrial import inner membrane translocase subunit TIM17</fullName>
    </submittedName>
</protein>
<evidence type="ECO:0000256" key="9">
    <source>
        <dbReference type="ARBA" id="ARBA00023010"/>
    </source>
</evidence>
<accession>A0A5J4NGL3</accession>
<comment type="similarity">
    <text evidence="3">Belongs to the Tim17/Tim22/Tim23 family.</text>
</comment>
<feature type="transmembrane region" description="Helical" evidence="12">
    <location>
        <begin position="121"/>
        <end position="142"/>
    </location>
</feature>
<dbReference type="EMBL" id="QNGE01003044">
    <property type="protein sequence ID" value="KAA3674580.1"/>
    <property type="molecule type" value="Genomic_DNA"/>
</dbReference>
<dbReference type="AlphaFoldDB" id="A0A5J4NGL3"/>
<gene>
    <name evidence="13" type="ORF">DEA37_0011201</name>
</gene>
<dbReference type="GO" id="GO:0030150">
    <property type="term" value="P:protein import into mitochondrial matrix"/>
    <property type="evidence" value="ECO:0007669"/>
    <property type="project" value="TreeGrafter"/>
</dbReference>
<evidence type="ECO:0000256" key="2">
    <source>
        <dbReference type="ARBA" id="ARBA00004448"/>
    </source>
</evidence>